<dbReference type="PANTHER" id="PTHR45756:SF1">
    <property type="entry name" value="PROTEIN KINASE DOMAIN CONTAINING PROTEIN"/>
    <property type="match status" value="1"/>
</dbReference>
<keyword evidence="4" id="KW-1185">Reference proteome</keyword>
<dbReference type="InterPro" id="IPR000742">
    <property type="entry name" value="EGF"/>
</dbReference>
<dbReference type="InterPro" id="IPR011009">
    <property type="entry name" value="Kinase-like_dom_sf"/>
</dbReference>
<dbReference type="InterPro" id="IPR008271">
    <property type="entry name" value="Ser/Thr_kinase_AS"/>
</dbReference>
<feature type="transmembrane region" description="Helical" evidence="1">
    <location>
        <begin position="2157"/>
        <end position="2184"/>
    </location>
</feature>
<dbReference type="SMART" id="SM00181">
    <property type="entry name" value="EGF"/>
    <property type="match status" value="13"/>
</dbReference>
<dbReference type="GeneID" id="20530265"/>
<dbReference type="PANTHER" id="PTHR45756">
    <property type="entry name" value="PALMITOYLTRANSFERASE"/>
    <property type="match status" value="1"/>
</dbReference>
<keyword evidence="1" id="KW-0472">Membrane</keyword>
<dbReference type="Gene3D" id="1.10.510.10">
    <property type="entry name" value="Transferase(Phosphotransferase) domain 1"/>
    <property type="match status" value="1"/>
</dbReference>
<keyword evidence="1" id="KW-0812">Transmembrane</keyword>
<evidence type="ECO:0000313" key="4">
    <source>
        <dbReference type="Proteomes" id="UP000030693"/>
    </source>
</evidence>
<keyword evidence="3" id="KW-0808">Transferase</keyword>
<dbReference type="Pfam" id="PF00069">
    <property type="entry name" value="Pkinase"/>
    <property type="match status" value="1"/>
</dbReference>
<dbReference type="InterPro" id="IPR053215">
    <property type="entry name" value="TKL_Ser/Thr_kinase"/>
</dbReference>
<keyword evidence="3" id="KW-0418">Kinase</keyword>
<dbReference type="PROSITE" id="PS50011">
    <property type="entry name" value="PROTEIN_KINASE_DOM"/>
    <property type="match status" value="1"/>
</dbReference>
<sequence>MVMAKLGRLGAAPWRPWLPLCVALVLSVLGGLAWLPSWTRAAILADPDADMPELQPQRSAYDVGSMYASAFGRLDPAGRLVSYSLEGGRYFSHREATQQALLADMRLGAFFSSALSEEVTFAGFSPGAAPAMVGVAGPGAAPLFAWQDGQAVGFSSAEQRYPAPYGFESPPRLLAAFATGAQAGQVLVGAGGLAAVLTLEAGSWVAKAAWPVAGTSGAAGLAGHFFLATPTGWVWLRPDRSEHAVGLGAPVLDLAATRYLTADPRRFDLVVATATELLIYLGLGDDGAWRDVVIDRLPAARNSLSLSPVPRVPLITAPTGFLHVIQAGKVLWRANHHPARPLWQRMRSSGGMDLSKMQALPVLMDGVPGHRPEQWALAASGQVFLLEGQFGCHGDDPSIVCKPSPSLWACAPGRAFSPLLSSRELCAGCADGYHQVPLSGQRYECRPCPGEHCRACLAGVCTACSAGFLLQPAAVAGAPSATCVAECAPGFQPQGEACVPLSVPSVATHFAQLPATSTGQTILSMARTRAFLKGDRLYVSNASLSAPEPVNVLVWLSDNTFGLLDMPVLMSTLPNAVLSVRPIVGLLPPVAPQFQHMAELGPVRQPEHTAHLALVAISTMAWGYSRMGCTLPGPGPTDECMLAFQPGEVPLPSFTAFGPLHVLSPTVLVLGRHYVMLGPQGDVEVAADPHLRAWDRPAMATHVHPATGQPASWIYRYDTHSRSLVAQPWDLVRLGDSRLRLSRPNMAIPAGSASGQVARAPVGGIAPARADVAGSNPGHGGGAHLVIEPGSAWAMVSMPPGDTRARVSPGSEYVLLMGLLSHGDKWYWGMVGHAGLEAQGRTRSMSGTSYLLAELPGLSEQGGLAAFHWLVLHLEGVPDHTSALVLLHPDFVGIMLLHCPSGEFACRPGARGIAPYPASLGRLDYSSLGVVSLPRGGALPAGRDASAAFLLVSRQAPATGFVVQVAPAECPARTHGPQCAPCHHSCETCTGPLAGDCVLPVCPVSVASHPGTCLSACPAGLQIDQRGHCACDSSCAACASPGPGEAFVCTACPGGMAVEVAAEAPATRCLPCHGTCRECSAPGRAAACTACRDPGALLRPDGTCVVGPCPGGTWPDARSGECVRCTGGCAECAGPERCTSCRAGFLHEATMGVCLACAPECGSCSASTTECDACGPGYRRADGPPPGGTPSAGRCVACPAGCARCDDGGRCLACRPGQLLTPSGTCVSMCLGGLAPNADMTACEACHPACDWCQAPGLATACLSCSPGLHLQPAPGAAGGPGSCVAACQEGFWSSAGVCVVCGDGCQACADRQSCDRCRARHFPAGDGTCGLCDGTCASCSEPLACDTCAPGRHFPSADPLVRSLCTEVCPAGEFFDAQDHRCRGCAGTCATCLGVADCTACVSGHGWAAGSSVKCALCPAGCRACLRAAACDECEAGLFVTPGGGCAAACPGGTFADVATGRCATCQATCAECADASSCTVCQGGLVFLEAGPGALCTGACPPGTFVGADRCMACDRSCSLCTGLADRCEACAPGFRRADDAPGAGAGAGAGECVACPGGCTGCTRDMCIGCEEGLLLTHGGACVAACPEGTFGEATSATCQPCALECGACVGPGADQCTSCARGMDAWPAAGDQLFACVPSCPAGEYRPGEEHTCLPCHESCSACNGPTDGDCWRCQEEGQVLQDGMCQIECAPGFTSVHDRCVPCHASCGACAGPRVDQCTVCRGGLLALPAGAPTGRCVNSCPMGSGRTAAGCADCAEHCSSCPGGAGACAVCARGWLLAGAGCVASCPARSFDYGGKCEACHGDCATCGRHGPTGCTACPGPSPWLQGGQCLATCPGDTFPEGGQCLPCHPACAACAGPQAAQCMACHGGAFLYGGTCLAACPGGYFAGADQRCQPCHGRCLTCHGPEQDRCLSCPGLGLLHRGQCVDACPAGSFACMGSCEMCDPHCARCTPVAAGPGAGACASSCDACEPGFLRAFATGACGPACPAGEYSAGAGACAPCAGACRTCVDRATVCTSCHDAAAWLRVDTGACVASCPEEGLARAELASVPGRVCLPCPRGCLRCAHAGAGGCAILPAGPLSCPVVEACAWCEEGLLLSAGGQCVAECPEAGYFADWAAAPPGCTACHAQCKACIGPEPGDCLGRGSPGRRLALILGISLGLLLLLLMLLVLLWVLLFVRRRRQHALDKDPAAGADDEHSTVMNTIVELSLPGRILVNVAQDFAPVGGDPLGAGTQASVFVARAVRAGIGRRLGCPDVVAIKQMKAAQLRPAQYALFQGEVALMWLLREAPNVVRLYGYSEQPPAIVMECFETDLRALLHSDVPLAQGTILDICQQWASGLEAMHLAGVAHCDLKPGNVFVSHAPGAGWRAALGDLGTSRSLNADRSSALVNRAPELNALTARYAGPEVLAAFRQKRSLDPELHLMADVYSAAIMLWECLARRLPWADMGFEDIASAVLGGQRPEIAFSGPLADLLPLAWDTEPFARPPVMAFRQKLTMAWMAAAAAE</sequence>
<dbReference type="CDD" id="cd00064">
    <property type="entry name" value="FU"/>
    <property type="match status" value="9"/>
</dbReference>
<dbReference type="eggNOG" id="KOG0595">
    <property type="taxonomic scope" value="Eukaryota"/>
</dbReference>
<evidence type="ECO:0000259" key="2">
    <source>
        <dbReference type="PROSITE" id="PS50011"/>
    </source>
</evidence>
<gene>
    <name evidence="3" type="ORF">H696_05540</name>
</gene>
<reference evidence="3" key="1">
    <citation type="submission" date="2013-04" db="EMBL/GenBank/DDBJ databases">
        <title>The Genome Sequence of Fonticula alba ATCC 38817.</title>
        <authorList>
            <consortium name="The Broad Institute Genomics Platform"/>
            <person name="Russ C."/>
            <person name="Cuomo C."/>
            <person name="Burger G."/>
            <person name="Gray M.W."/>
            <person name="Holland P.W.H."/>
            <person name="King N."/>
            <person name="Lang F.B.F."/>
            <person name="Roger A.J."/>
            <person name="Ruiz-Trillo I."/>
            <person name="Brown M."/>
            <person name="Walker B."/>
            <person name="Young S."/>
            <person name="Zeng Q."/>
            <person name="Gargeya S."/>
            <person name="Fitzgerald M."/>
            <person name="Haas B."/>
            <person name="Abouelleil A."/>
            <person name="Allen A.W."/>
            <person name="Alvarado L."/>
            <person name="Arachchi H.M."/>
            <person name="Berlin A.M."/>
            <person name="Chapman S.B."/>
            <person name="Gainer-Dewar J."/>
            <person name="Goldberg J."/>
            <person name="Griggs A."/>
            <person name="Gujja S."/>
            <person name="Hansen M."/>
            <person name="Howarth C."/>
            <person name="Imamovic A."/>
            <person name="Ireland A."/>
            <person name="Larimer J."/>
            <person name="McCowan C."/>
            <person name="Murphy C."/>
            <person name="Pearson M."/>
            <person name="Poon T.W."/>
            <person name="Priest M."/>
            <person name="Roberts A."/>
            <person name="Saif S."/>
            <person name="Shea T."/>
            <person name="Sisk P."/>
            <person name="Sykes S."/>
            <person name="Wortman J."/>
            <person name="Nusbaum C."/>
            <person name="Birren B."/>
        </authorList>
    </citation>
    <scope>NUCLEOTIDE SEQUENCE [LARGE SCALE GENOMIC DNA]</scope>
    <source>
        <strain evidence="3">ATCC 38817</strain>
    </source>
</reference>
<dbReference type="RefSeq" id="XP_009497630.1">
    <property type="nucleotide sequence ID" value="XM_009499355.1"/>
</dbReference>
<dbReference type="SUPFAM" id="SSF57184">
    <property type="entry name" value="Growth factor receptor domain"/>
    <property type="match status" value="10"/>
</dbReference>
<dbReference type="SMART" id="SM00261">
    <property type="entry name" value="FU"/>
    <property type="match status" value="23"/>
</dbReference>
<protein>
    <submittedName>
        <fullName evidence="3">TKL protein kinase</fullName>
    </submittedName>
</protein>
<proteinExistence type="predicted"/>
<dbReference type="PROSITE" id="PS00108">
    <property type="entry name" value="PROTEIN_KINASE_ST"/>
    <property type="match status" value="1"/>
</dbReference>
<dbReference type="Gene3D" id="2.10.220.10">
    <property type="entry name" value="Hormone Receptor, Insulin-like Growth Factor Receptor 1, Chain A, domain 2"/>
    <property type="match status" value="14"/>
</dbReference>
<dbReference type="SMART" id="SM00220">
    <property type="entry name" value="S_TKc"/>
    <property type="match status" value="1"/>
</dbReference>
<dbReference type="Proteomes" id="UP000030693">
    <property type="component" value="Unassembled WGS sequence"/>
</dbReference>
<keyword evidence="1" id="KW-1133">Transmembrane helix</keyword>
<accession>A0A058Z2B9</accession>
<evidence type="ECO:0000313" key="3">
    <source>
        <dbReference type="EMBL" id="KCV68063.1"/>
    </source>
</evidence>
<dbReference type="SUPFAM" id="SSF56112">
    <property type="entry name" value="Protein kinase-like (PK-like)"/>
    <property type="match status" value="1"/>
</dbReference>
<dbReference type="EMBL" id="KB932211">
    <property type="protein sequence ID" value="KCV68063.1"/>
    <property type="molecule type" value="Genomic_DNA"/>
</dbReference>
<name>A0A058Z2B9_FONAL</name>
<dbReference type="GO" id="GO:0005524">
    <property type="term" value="F:ATP binding"/>
    <property type="evidence" value="ECO:0007669"/>
    <property type="project" value="InterPro"/>
</dbReference>
<evidence type="ECO:0000256" key="1">
    <source>
        <dbReference type="SAM" id="Phobius"/>
    </source>
</evidence>
<dbReference type="InterPro" id="IPR006212">
    <property type="entry name" value="Furin_repeat"/>
</dbReference>
<dbReference type="InterPro" id="IPR000719">
    <property type="entry name" value="Prot_kinase_dom"/>
</dbReference>
<dbReference type="InterPro" id="IPR009030">
    <property type="entry name" value="Growth_fac_rcpt_cys_sf"/>
</dbReference>
<dbReference type="GO" id="GO:0004672">
    <property type="term" value="F:protein kinase activity"/>
    <property type="evidence" value="ECO:0007669"/>
    <property type="project" value="InterPro"/>
</dbReference>
<organism evidence="3">
    <name type="scientific">Fonticula alba</name>
    <name type="common">Slime mold</name>
    <dbReference type="NCBI Taxonomy" id="691883"/>
    <lineage>
        <taxon>Eukaryota</taxon>
        <taxon>Rotosphaerida</taxon>
        <taxon>Fonticulaceae</taxon>
        <taxon>Fonticula</taxon>
    </lineage>
</organism>
<feature type="domain" description="Protein kinase" evidence="2">
    <location>
        <begin position="2230"/>
        <end position="2507"/>
    </location>
</feature>
<dbReference type="eggNOG" id="KOG3525">
    <property type="taxonomic scope" value="Eukaryota"/>
</dbReference>
<dbReference type="OrthoDB" id="4062651at2759"/>